<keyword evidence="3" id="KW-1133">Transmembrane helix</keyword>
<sequence>MTLIGSFGGYFFKLSTTQSIGLHKTFIVNLLIGGFLYLIGAYLNVLLLKRVPYTIGYPLTSITYIWTMILSKWLLKENITSKKIIGVCLIIFGALILAN</sequence>
<name>A0A974SEC3_9BACL</name>
<gene>
    <name evidence="5" type="ORF">JI735_05715</name>
</gene>
<evidence type="ECO:0000256" key="3">
    <source>
        <dbReference type="SAM" id="Phobius"/>
    </source>
</evidence>
<dbReference type="InterPro" id="IPR000620">
    <property type="entry name" value="EamA_dom"/>
</dbReference>
<keyword evidence="3" id="KW-0812">Transmembrane</keyword>
<comment type="subcellular location">
    <subcellularLocation>
        <location evidence="1">Endomembrane system</location>
        <topology evidence="1">Multi-pass membrane protein</topology>
    </subcellularLocation>
</comment>
<dbReference type="InterPro" id="IPR037185">
    <property type="entry name" value="EmrE-like"/>
</dbReference>
<feature type="transmembrane region" description="Helical" evidence="3">
    <location>
        <begin position="55"/>
        <end position="75"/>
    </location>
</feature>
<feature type="domain" description="EamA" evidence="4">
    <location>
        <begin position="3"/>
        <end position="97"/>
    </location>
</feature>
<evidence type="ECO:0000256" key="2">
    <source>
        <dbReference type="ARBA" id="ARBA00007362"/>
    </source>
</evidence>
<organism evidence="5 6">
    <name type="scientific">Paenibacillus sonchi</name>
    <dbReference type="NCBI Taxonomy" id="373687"/>
    <lineage>
        <taxon>Bacteria</taxon>
        <taxon>Bacillati</taxon>
        <taxon>Bacillota</taxon>
        <taxon>Bacilli</taxon>
        <taxon>Bacillales</taxon>
        <taxon>Paenibacillaceae</taxon>
        <taxon>Paenibacillus</taxon>
        <taxon>Paenibacillus sonchi group</taxon>
    </lineage>
</organism>
<reference evidence="5 6" key="1">
    <citation type="submission" date="2021-01" db="EMBL/GenBank/DDBJ databases">
        <title>Whole genome sequence of Paenibacillus sonchi LMG 24727 for comparative genomics.</title>
        <authorList>
            <person name="Lee G."/>
            <person name="Kim M.-J."/>
            <person name="Lim K."/>
            <person name="Shin J.-H."/>
        </authorList>
    </citation>
    <scope>NUCLEOTIDE SEQUENCE [LARGE SCALE GENOMIC DNA]</scope>
    <source>
        <strain evidence="5 6">LMG 24727</strain>
    </source>
</reference>
<accession>A0A974SEC3</accession>
<dbReference type="AlphaFoldDB" id="A0A974SEC3"/>
<dbReference type="EMBL" id="CP068595">
    <property type="protein sequence ID" value="QQZ62141.1"/>
    <property type="molecule type" value="Genomic_DNA"/>
</dbReference>
<evidence type="ECO:0000259" key="4">
    <source>
        <dbReference type="Pfam" id="PF00892"/>
    </source>
</evidence>
<feature type="transmembrane region" description="Helical" evidence="3">
    <location>
        <begin position="26"/>
        <end position="48"/>
    </location>
</feature>
<dbReference type="Pfam" id="PF00892">
    <property type="entry name" value="EamA"/>
    <property type="match status" value="1"/>
</dbReference>
<evidence type="ECO:0000313" key="5">
    <source>
        <dbReference type="EMBL" id="QQZ62141.1"/>
    </source>
</evidence>
<feature type="transmembrane region" description="Helical" evidence="3">
    <location>
        <begin position="81"/>
        <end position="98"/>
    </location>
</feature>
<evidence type="ECO:0000256" key="1">
    <source>
        <dbReference type="ARBA" id="ARBA00004127"/>
    </source>
</evidence>
<keyword evidence="6" id="KW-1185">Reference proteome</keyword>
<dbReference type="GO" id="GO:0016020">
    <property type="term" value="C:membrane"/>
    <property type="evidence" value="ECO:0007669"/>
    <property type="project" value="InterPro"/>
</dbReference>
<proteinExistence type="inferred from homology"/>
<dbReference type="Gene3D" id="1.10.3730.20">
    <property type="match status" value="1"/>
</dbReference>
<comment type="similarity">
    <text evidence="2">Belongs to the EamA transporter family.</text>
</comment>
<dbReference type="Proteomes" id="UP000595841">
    <property type="component" value="Chromosome"/>
</dbReference>
<dbReference type="SUPFAM" id="SSF103481">
    <property type="entry name" value="Multidrug resistance efflux transporter EmrE"/>
    <property type="match status" value="1"/>
</dbReference>
<protein>
    <submittedName>
        <fullName evidence="5">EamA family transporter</fullName>
    </submittedName>
</protein>
<keyword evidence="3" id="KW-0472">Membrane</keyword>
<dbReference type="KEGG" id="pson:JI735_05715"/>
<evidence type="ECO:0000313" key="6">
    <source>
        <dbReference type="Proteomes" id="UP000595841"/>
    </source>
</evidence>